<name>A0ABQ9GZ67_9NEOP</name>
<gene>
    <name evidence="1" type="ORF">PR048_021769</name>
</gene>
<sequence>MKMVMILAHGNAQVEQEFSINADCIIENMREQTLVARRTTYDAVSSFDGVANVPITKSLIHAACNVRTRFQEDKDDFAMRTKQVMKKEIKEDWQRKRWRN</sequence>
<keyword evidence="2" id="KW-1185">Reference proteome</keyword>
<comment type="caution">
    <text evidence="1">The sequence shown here is derived from an EMBL/GenBank/DDBJ whole genome shotgun (WGS) entry which is preliminary data.</text>
</comment>
<accession>A0ABQ9GZ67</accession>
<evidence type="ECO:0000313" key="1">
    <source>
        <dbReference type="EMBL" id="KAJ8877315.1"/>
    </source>
</evidence>
<dbReference type="EMBL" id="JARBHB010000008">
    <property type="protein sequence ID" value="KAJ8877315.1"/>
    <property type="molecule type" value="Genomic_DNA"/>
</dbReference>
<reference evidence="1 2" key="1">
    <citation type="submission" date="2023-02" db="EMBL/GenBank/DDBJ databases">
        <title>LHISI_Scaffold_Assembly.</title>
        <authorList>
            <person name="Stuart O.P."/>
            <person name="Cleave R."/>
            <person name="Magrath M.J.L."/>
            <person name="Mikheyev A.S."/>
        </authorList>
    </citation>
    <scope>NUCLEOTIDE SEQUENCE [LARGE SCALE GENOMIC DNA]</scope>
    <source>
        <strain evidence="1">Daus_M_001</strain>
        <tissue evidence="1">Leg muscle</tissue>
    </source>
</reference>
<dbReference type="Proteomes" id="UP001159363">
    <property type="component" value="Chromosome 7"/>
</dbReference>
<organism evidence="1 2">
    <name type="scientific">Dryococelus australis</name>
    <dbReference type="NCBI Taxonomy" id="614101"/>
    <lineage>
        <taxon>Eukaryota</taxon>
        <taxon>Metazoa</taxon>
        <taxon>Ecdysozoa</taxon>
        <taxon>Arthropoda</taxon>
        <taxon>Hexapoda</taxon>
        <taxon>Insecta</taxon>
        <taxon>Pterygota</taxon>
        <taxon>Neoptera</taxon>
        <taxon>Polyneoptera</taxon>
        <taxon>Phasmatodea</taxon>
        <taxon>Verophasmatodea</taxon>
        <taxon>Anareolatae</taxon>
        <taxon>Phasmatidae</taxon>
        <taxon>Eurycanthinae</taxon>
        <taxon>Dryococelus</taxon>
    </lineage>
</organism>
<evidence type="ECO:0000313" key="2">
    <source>
        <dbReference type="Proteomes" id="UP001159363"/>
    </source>
</evidence>
<protein>
    <submittedName>
        <fullName evidence="1">Uncharacterized protein</fullName>
    </submittedName>
</protein>
<proteinExistence type="predicted"/>